<accession>A0ABV6DHR0</accession>
<keyword evidence="3" id="KW-1185">Reference proteome</keyword>
<dbReference type="PROSITE" id="PS51272">
    <property type="entry name" value="SLH"/>
    <property type="match status" value="1"/>
</dbReference>
<feature type="domain" description="SLH" evidence="1">
    <location>
        <begin position="3"/>
        <end position="59"/>
    </location>
</feature>
<protein>
    <submittedName>
        <fullName evidence="2">S-layer homology domain-containing protein</fullName>
    </submittedName>
</protein>
<comment type="caution">
    <text evidence="2">The sequence shown here is derived from an EMBL/GenBank/DDBJ whole genome shotgun (WGS) entry which is preliminary data.</text>
</comment>
<reference evidence="2 3" key="1">
    <citation type="submission" date="2024-09" db="EMBL/GenBank/DDBJ databases">
        <authorList>
            <person name="Sun Q."/>
            <person name="Mori K."/>
        </authorList>
    </citation>
    <scope>NUCLEOTIDE SEQUENCE [LARGE SCALE GENOMIC DNA]</scope>
    <source>
        <strain evidence="2 3">CCM 7759</strain>
    </source>
</reference>
<evidence type="ECO:0000313" key="2">
    <source>
        <dbReference type="EMBL" id="MFC0212178.1"/>
    </source>
</evidence>
<proteinExistence type="predicted"/>
<gene>
    <name evidence="2" type="ORF">ACFFK0_06855</name>
</gene>
<name>A0ABV6DHR0_9BACL</name>
<evidence type="ECO:0000313" key="3">
    <source>
        <dbReference type="Proteomes" id="UP001589776"/>
    </source>
</evidence>
<sequence length="59" mass="6120">MSSAGAVIECGSETWAVDAVAIAADKGILNGYEDNTVKPQASTTHAEATTVILRTIELK</sequence>
<organism evidence="2 3">
    <name type="scientific">Paenibacillus chartarius</name>
    <dbReference type="NCBI Taxonomy" id="747481"/>
    <lineage>
        <taxon>Bacteria</taxon>
        <taxon>Bacillati</taxon>
        <taxon>Bacillota</taxon>
        <taxon>Bacilli</taxon>
        <taxon>Bacillales</taxon>
        <taxon>Paenibacillaceae</taxon>
        <taxon>Paenibacillus</taxon>
    </lineage>
</organism>
<evidence type="ECO:0000259" key="1">
    <source>
        <dbReference type="PROSITE" id="PS51272"/>
    </source>
</evidence>
<dbReference type="Proteomes" id="UP001589776">
    <property type="component" value="Unassembled WGS sequence"/>
</dbReference>
<dbReference type="Pfam" id="PF00395">
    <property type="entry name" value="SLH"/>
    <property type="match status" value="1"/>
</dbReference>
<dbReference type="RefSeq" id="WP_377469479.1">
    <property type="nucleotide sequence ID" value="NZ_JBHLWN010000027.1"/>
</dbReference>
<dbReference type="EMBL" id="JBHLWN010000027">
    <property type="protein sequence ID" value="MFC0212178.1"/>
    <property type="molecule type" value="Genomic_DNA"/>
</dbReference>
<dbReference type="InterPro" id="IPR001119">
    <property type="entry name" value="SLH_dom"/>
</dbReference>